<name>A0AA35Y6J4_LACSI</name>
<sequence>MEGEWTHARRRRWKQLSKSGEYPRWNRAGVMSMFISNLPQEMATKKAVNRKSFAFVRFKKALYVNIARYERKQVGGSNRHLNRLPQATKFTIKDKRTFAEVAVSGSKFWNIPPPPLMMKCDPIKLSDDSPLRGWMKCTHTLEGVWLSFLEAKSPFRKR</sequence>
<protein>
    <submittedName>
        <fullName evidence="1">Uncharacterized protein</fullName>
    </submittedName>
</protein>
<keyword evidence="2" id="KW-1185">Reference proteome</keyword>
<evidence type="ECO:0000313" key="2">
    <source>
        <dbReference type="Proteomes" id="UP001177003"/>
    </source>
</evidence>
<accession>A0AA35Y6J4</accession>
<organism evidence="1 2">
    <name type="scientific">Lactuca saligna</name>
    <name type="common">Willowleaf lettuce</name>
    <dbReference type="NCBI Taxonomy" id="75948"/>
    <lineage>
        <taxon>Eukaryota</taxon>
        <taxon>Viridiplantae</taxon>
        <taxon>Streptophyta</taxon>
        <taxon>Embryophyta</taxon>
        <taxon>Tracheophyta</taxon>
        <taxon>Spermatophyta</taxon>
        <taxon>Magnoliopsida</taxon>
        <taxon>eudicotyledons</taxon>
        <taxon>Gunneridae</taxon>
        <taxon>Pentapetalae</taxon>
        <taxon>asterids</taxon>
        <taxon>campanulids</taxon>
        <taxon>Asterales</taxon>
        <taxon>Asteraceae</taxon>
        <taxon>Cichorioideae</taxon>
        <taxon>Cichorieae</taxon>
        <taxon>Lactucinae</taxon>
        <taxon>Lactuca</taxon>
    </lineage>
</organism>
<dbReference type="Proteomes" id="UP001177003">
    <property type="component" value="Chromosome 1"/>
</dbReference>
<proteinExistence type="predicted"/>
<reference evidence="1" key="1">
    <citation type="submission" date="2023-04" db="EMBL/GenBank/DDBJ databases">
        <authorList>
            <person name="Vijverberg K."/>
            <person name="Xiong W."/>
            <person name="Schranz E."/>
        </authorList>
    </citation>
    <scope>NUCLEOTIDE SEQUENCE</scope>
</reference>
<dbReference type="EMBL" id="OX465077">
    <property type="protein sequence ID" value="CAI9269174.1"/>
    <property type="molecule type" value="Genomic_DNA"/>
</dbReference>
<evidence type="ECO:0000313" key="1">
    <source>
        <dbReference type="EMBL" id="CAI9269174.1"/>
    </source>
</evidence>
<gene>
    <name evidence="1" type="ORF">LSALG_LOCUS9555</name>
</gene>
<dbReference type="AlphaFoldDB" id="A0AA35Y6J4"/>